<dbReference type="STRING" id="926562.Oweho_2785"/>
<dbReference type="HOGENOM" id="CLU_1407564_0_0_10"/>
<evidence type="ECO:0000256" key="1">
    <source>
        <dbReference type="SAM" id="SignalP"/>
    </source>
</evidence>
<dbReference type="RefSeq" id="WP_014203096.1">
    <property type="nucleotide sequence ID" value="NC_016599.1"/>
</dbReference>
<dbReference type="PROSITE" id="PS51257">
    <property type="entry name" value="PROKAR_LIPOPROTEIN"/>
    <property type="match status" value="1"/>
</dbReference>
<name>G8R081_OWEHD</name>
<evidence type="ECO:0008006" key="4">
    <source>
        <dbReference type="Google" id="ProtNLM"/>
    </source>
</evidence>
<proteinExistence type="predicted"/>
<organism evidence="2 3">
    <name type="scientific">Owenweeksia hongkongensis (strain DSM 17368 / CIP 108786 / JCM 12287 / NRRL B-23963 / UST20020801)</name>
    <dbReference type="NCBI Taxonomy" id="926562"/>
    <lineage>
        <taxon>Bacteria</taxon>
        <taxon>Pseudomonadati</taxon>
        <taxon>Bacteroidota</taxon>
        <taxon>Flavobacteriia</taxon>
        <taxon>Flavobacteriales</taxon>
        <taxon>Owenweeksiaceae</taxon>
        <taxon>Owenweeksia</taxon>
    </lineage>
</organism>
<dbReference type="Proteomes" id="UP000005631">
    <property type="component" value="Chromosome"/>
</dbReference>
<gene>
    <name evidence="2" type="ordered locus">Oweho_2785</name>
</gene>
<dbReference type="EMBL" id="CP003156">
    <property type="protein sequence ID" value="AEV33747.1"/>
    <property type="molecule type" value="Genomic_DNA"/>
</dbReference>
<dbReference type="KEGG" id="oho:Oweho_2785"/>
<dbReference type="AlphaFoldDB" id="G8R081"/>
<accession>G8R081</accession>
<sequence>MKSWKNLKMLGLALIMAMMSGCGKDDKDDDPTQDDVTITKKYYIKSKIDAEWKLNQTGAKNWCQVGNGLCYSNINGGFFDEVSIFILKENHHFTEGNIPSLIGDTISFDQDEDYYAYFSWGENGKIWSSLNTNASQKDSYLYIQNVEEDGSHSGYKCFKVTGTFKCMVGDLDQTITKPLTEGVFSIRVSEEDV</sequence>
<feature type="chain" id="PRO_5003515453" description="Lipocalin-like domain-containing protein" evidence="1">
    <location>
        <begin position="25"/>
        <end position="193"/>
    </location>
</feature>
<evidence type="ECO:0000313" key="2">
    <source>
        <dbReference type="EMBL" id="AEV33747.1"/>
    </source>
</evidence>
<reference evidence="2 3" key="1">
    <citation type="journal article" date="2012" name="Stand. Genomic Sci.">
        <title>Genome sequence of the orange-pigmented seawater bacterium Owenweeksia hongkongensis type strain (UST20020801(T)).</title>
        <authorList>
            <person name="Riedel T."/>
            <person name="Held B."/>
            <person name="Nolan M."/>
            <person name="Lucas S."/>
            <person name="Lapidus A."/>
            <person name="Tice H."/>
            <person name="Del Rio T.G."/>
            <person name="Cheng J.F."/>
            <person name="Han C."/>
            <person name="Tapia R."/>
            <person name="Goodwin L.A."/>
            <person name="Pitluck S."/>
            <person name="Liolios K."/>
            <person name="Mavromatis K."/>
            <person name="Pagani I."/>
            <person name="Ivanova N."/>
            <person name="Mikhailova N."/>
            <person name="Pati A."/>
            <person name="Chen A."/>
            <person name="Palaniappan K."/>
            <person name="Rohde M."/>
            <person name="Tindall B.J."/>
            <person name="Detter J.C."/>
            <person name="Goker M."/>
            <person name="Woyke T."/>
            <person name="Bristow J."/>
            <person name="Eisen J.A."/>
            <person name="Markowitz V."/>
            <person name="Hugenholtz P."/>
            <person name="Klenk H.P."/>
            <person name="Kyrpides N.C."/>
        </authorList>
    </citation>
    <scope>NUCLEOTIDE SEQUENCE</scope>
    <source>
        <strain evidence="3">DSM 17368 / JCM 12287 / NRRL B-23963</strain>
    </source>
</reference>
<protein>
    <recommendedName>
        <fullName evidence="4">Lipocalin-like domain-containing protein</fullName>
    </recommendedName>
</protein>
<feature type="signal peptide" evidence="1">
    <location>
        <begin position="1"/>
        <end position="24"/>
    </location>
</feature>
<evidence type="ECO:0000313" key="3">
    <source>
        <dbReference type="Proteomes" id="UP000005631"/>
    </source>
</evidence>
<keyword evidence="1" id="KW-0732">Signal</keyword>
<keyword evidence="3" id="KW-1185">Reference proteome</keyword>